<gene>
    <name evidence="9" type="primary">ccmA</name>
    <name evidence="9" type="ORF">IPH26_01555</name>
</gene>
<dbReference type="Pfam" id="PF00005">
    <property type="entry name" value="ABC_tran"/>
    <property type="match status" value="1"/>
</dbReference>
<dbReference type="GO" id="GO:0022857">
    <property type="term" value="F:transmembrane transporter activity"/>
    <property type="evidence" value="ECO:0007669"/>
    <property type="project" value="InterPro"/>
</dbReference>
<accession>A0A9D7DVQ6</accession>
<dbReference type="InterPro" id="IPR027417">
    <property type="entry name" value="P-loop_NTPase"/>
</dbReference>
<evidence type="ECO:0000313" key="9">
    <source>
        <dbReference type="EMBL" id="MBK6971683.1"/>
    </source>
</evidence>
<comment type="caution">
    <text evidence="9">The sequence shown here is derived from an EMBL/GenBank/DDBJ whole genome shotgun (WGS) entry which is preliminary data.</text>
</comment>
<keyword evidence="7" id="KW-0472">Membrane</keyword>
<dbReference type="GO" id="GO:0017004">
    <property type="term" value="P:cytochrome complex assembly"/>
    <property type="evidence" value="ECO:0007669"/>
    <property type="project" value="UniProtKB-KW"/>
</dbReference>
<dbReference type="InterPro" id="IPR003439">
    <property type="entry name" value="ABC_transporter-like_ATP-bd"/>
</dbReference>
<proteinExistence type="predicted"/>
<sequence length="210" mass="22596">MLEVDQLACMRGDALLFRGLSFRLEGGALLHVAGRNGAGKTSLLRMLCGLMIPEAGEIRWRGTPIRAQREEYNGELLYLGHANAVKDEFSALENLRVACAVAGRAVSETQALAALEAIGLAHRIDLDAKHLSQGQRRRVALARLLLAQAIPLWILDEPFTALDAPAVALLARTLEAHLAGGGAVIYTTHQDVLIASTSLERIDIGEFAPC</sequence>
<keyword evidence="1" id="KW-0813">Transport</keyword>
<evidence type="ECO:0000256" key="3">
    <source>
        <dbReference type="ARBA" id="ARBA00022741"/>
    </source>
</evidence>
<protein>
    <submittedName>
        <fullName evidence="9">Cytochrome c biogenesis heme-transporting ATPase CcmA</fullName>
    </submittedName>
</protein>
<evidence type="ECO:0000256" key="7">
    <source>
        <dbReference type="ARBA" id="ARBA00023136"/>
    </source>
</evidence>
<dbReference type="InterPro" id="IPR005895">
    <property type="entry name" value="ABC_transptr_haem_export_CcmA"/>
</dbReference>
<dbReference type="SUPFAM" id="SSF52540">
    <property type="entry name" value="P-loop containing nucleoside triphosphate hydrolases"/>
    <property type="match status" value="1"/>
</dbReference>
<dbReference type="InterPro" id="IPR017871">
    <property type="entry name" value="ABC_transporter-like_CS"/>
</dbReference>
<keyword evidence="3" id="KW-0547">Nucleotide-binding</keyword>
<dbReference type="PROSITE" id="PS00211">
    <property type="entry name" value="ABC_TRANSPORTER_1"/>
    <property type="match status" value="1"/>
</dbReference>
<dbReference type="EMBL" id="JADJEV010000001">
    <property type="protein sequence ID" value="MBK6971683.1"/>
    <property type="molecule type" value="Genomic_DNA"/>
</dbReference>
<dbReference type="Proteomes" id="UP000807785">
    <property type="component" value="Unassembled WGS sequence"/>
</dbReference>
<dbReference type="AlphaFoldDB" id="A0A9D7DVQ6"/>
<feature type="domain" description="ABC transporter" evidence="8">
    <location>
        <begin position="2"/>
        <end position="208"/>
    </location>
</feature>
<evidence type="ECO:0000256" key="1">
    <source>
        <dbReference type="ARBA" id="ARBA00022448"/>
    </source>
</evidence>
<evidence type="ECO:0000256" key="5">
    <source>
        <dbReference type="ARBA" id="ARBA00022840"/>
    </source>
</evidence>
<dbReference type="GO" id="GO:0005524">
    <property type="term" value="F:ATP binding"/>
    <property type="evidence" value="ECO:0007669"/>
    <property type="project" value="UniProtKB-KW"/>
</dbReference>
<evidence type="ECO:0000313" key="10">
    <source>
        <dbReference type="Proteomes" id="UP000807785"/>
    </source>
</evidence>
<dbReference type="PANTHER" id="PTHR43499">
    <property type="entry name" value="ABC TRANSPORTER I FAMILY MEMBER 1"/>
    <property type="match status" value="1"/>
</dbReference>
<reference evidence="9" key="1">
    <citation type="submission" date="2020-10" db="EMBL/GenBank/DDBJ databases">
        <title>Connecting structure to function with the recovery of over 1000 high-quality activated sludge metagenome-assembled genomes encoding full-length rRNA genes using long-read sequencing.</title>
        <authorList>
            <person name="Singleton C.M."/>
            <person name="Petriglieri F."/>
            <person name="Kristensen J.M."/>
            <person name="Kirkegaard R.H."/>
            <person name="Michaelsen T.Y."/>
            <person name="Andersen M.H."/>
            <person name="Karst S.M."/>
            <person name="Dueholm M.S."/>
            <person name="Nielsen P.H."/>
            <person name="Albertsen M."/>
        </authorList>
    </citation>
    <scope>NUCLEOTIDE SEQUENCE</scope>
    <source>
        <strain evidence="9">Bjer_18-Q3-R1-45_BAT3C.347</strain>
    </source>
</reference>
<evidence type="ECO:0000256" key="4">
    <source>
        <dbReference type="ARBA" id="ARBA00022748"/>
    </source>
</evidence>
<evidence type="ECO:0000256" key="2">
    <source>
        <dbReference type="ARBA" id="ARBA00022475"/>
    </source>
</evidence>
<dbReference type="PROSITE" id="PS50893">
    <property type="entry name" value="ABC_TRANSPORTER_2"/>
    <property type="match status" value="1"/>
</dbReference>
<keyword evidence="6" id="KW-1278">Translocase</keyword>
<dbReference type="SMART" id="SM00382">
    <property type="entry name" value="AAA"/>
    <property type="match status" value="1"/>
</dbReference>
<keyword evidence="4" id="KW-0201">Cytochrome c-type biogenesis</keyword>
<dbReference type="GO" id="GO:0016887">
    <property type="term" value="F:ATP hydrolysis activity"/>
    <property type="evidence" value="ECO:0007669"/>
    <property type="project" value="InterPro"/>
</dbReference>
<dbReference type="InterPro" id="IPR003593">
    <property type="entry name" value="AAA+_ATPase"/>
</dbReference>
<dbReference type="PANTHER" id="PTHR43499:SF1">
    <property type="entry name" value="ABC TRANSPORTER I FAMILY MEMBER 1"/>
    <property type="match status" value="1"/>
</dbReference>
<evidence type="ECO:0000256" key="6">
    <source>
        <dbReference type="ARBA" id="ARBA00022967"/>
    </source>
</evidence>
<dbReference type="NCBIfam" id="TIGR01189">
    <property type="entry name" value="ccmA"/>
    <property type="match status" value="1"/>
</dbReference>
<dbReference type="Gene3D" id="3.40.50.300">
    <property type="entry name" value="P-loop containing nucleotide triphosphate hydrolases"/>
    <property type="match status" value="1"/>
</dbReference>
<name>A0A9D7DVQ6_9PROT</name>
<keyword evidence="5" id="KW-0067">ATP-binding</keyword>
<keyword evidence="2" id="KW-1003">Cell membrane</keyword>
<organism evidence="9 10">
    <name type="scientific">Candidatus Methylophosphatis roskildensis</name>
    <dbReference type="NCBI Taxonomy" id="2899263"/>
    <lineage>
        <taxon>Bacteria</taxon>
        <taxon>Pseudomonadati</taxon>
        <taxon>Pseudomonadota</taxon>
        <taxon>Betaproteobacteria</taxon>
        <taxon>Nitrosomonadales</taxon>
        <taxon>Sterolibacteriaceae</taxon>
        <taxon>Candidatus Methylophosphatis</taxon>
    </lineage>
</organism>
<evidence type="ECO:0000259" key="8">
    <source>
        <dbReference type="PROSITE" id="PS50893"/>
    </source>
</evidence>
<dbReference type="NCBIfam" id="NF010061">
    <property type="entry name" value="PRK13538.1"/>
    <property type="match status" value="1"/>
</dbReference>